<proteinExistence type="predicted"/>
<reference evidence="1" key="1">
    <citation type="submission" date="2019-05" db="EMBL/GenBank/DDBJ databases">
        <title>Metatranscriptomic reconstruction reveals RNA viruses with the potential to shape carbon cycling in soil.</title>
        <authorList>
            <person name="Starr E.P."/>
            <person name="Nuccio E."/>
            <person name="Pett-Ridge J."/>
            <person name="Banfield J.F."/>
            <person name="Firestone M.K."/>
        </authorList>
    </citation>
    <scope>NUCLEOTIDE SEQUENCE</scope>
    <source>
        <strain evidence="1">H2_Rhizo_Litter_49_scaffold_1231</strain>
    </source>
</reference>
<accession>A0A514DD45</accession>
<protein>
    <submittedName>
        <fullName evidence="1">Uncharacterized protein</fullName>
    </submittedName>
</protein>
<name>A0A514DD45_9VIRU</name>
<organism evidence="1">
    <name type="scientific">Leviviridae sp</name>
    <dbReference type="NCBI Taxonomy" id="2027243"/>
    <lineage>
        <taxon>Viruses</taxon>
        <taxon>Riboviria</taxon>
        <taxon>Orthornavirae</taxon>
        <taxon>Lenarviricota</taxon>
        <taxon>Leviviricetes</taxon>
        <taxon>Norzivirales</taxon>
        <taxon>Fiersviridae</taxon>
    </lineage>
</organism>
<gene>
    <name evidence="1" type="ORF">H2RhizoLitter491231_000004</name>
</gene>
<evidence type="ECO:0000313" key="1">
    <source>
        <dbReference type="EMBL" id="QDH91533.1"/>
    </source>
</evidence>
<sequence length="382" mass="42145">MVARTRSSPIQSVSGPRWFNNNYPGSITGAGSITTGSHTCGDQTGSGDCAPFSVHKHYSSGGIINKFSTGAFSSQFRDYLCDWLRNTANGGHLNVEGTPSDLSAANSAAARSNPSRPYVDVPVNILDIKARPKQIMDDILDMRRRGFWRRPPRPSPRELARGGGSAWLQYNFMIAPIVGDIVKLARGADQVSRRVDEINRLHHGHGIRRTLPVFAGSAHQQISQTVQSVGTVISRTFDVETLLLKRVHCRWKPERPGLEPAPRQVREWANRSVYGLTVDLSTLWELTPWSWLADWFGDVGTYLKASRNIIPAVLTDCCPMTHLRTTWSCGGGQLSAETSITPIRKVREQKSRIRTSLAPVAHLNFLNGHQMGILASIAATRS</sequence>
<dbReference type="EMBL" id="MN036294">
    <property type="protein sequence ID" value="QDH91533.1"/>
    <property type="molecule type" value="Genomic_RNA"/>
</dbReference>